<reference evidence="1 2" key="2">
    <citation type="submission" date="2015-05" db="EMBL/GenBank/DDBJ databases">
        <title>Lifestyle Evolution in Cyanobacterial Symbionts of Sponges.</title>
        <authorList>
            <person name="Burgsdorf I."/>
            <person name="Slaby B.M."/>
            <person name="Handley K.M."/>
            <person name="Haber M."/>
            <person name="Blom J."/>
            <person name="Marshall C.W."/>
            <person name="Gilbert J.A."/>
            <person name="Hentschel U."/>
            <person name="Steindler L."/>
        </authorList>
    </citation>
    <scope>NUCLEOTIDE SEQUENCE [LARGE SCALE GENOMIC DNA]</scope>
    <source>
        <strain evidence="1">15L</strain>
    </source>
</reference>
<sequence length="83" mass="8885">MSRGCDRSAMVRLVVPVRRWKSAVLAASAMPRQVAQPVPVGLTSVVSPAAQAWAVWKGPLQVRPVSVISSSASSVYMHLSRSQ</sequence>
<dbReference type="PATRIC" id="fig|1608419.3.peg.478"/>
<name>A0A0G8ATT9_9SYNE</name>
<dbReference type="Proteomes" id="UP000035037">
    <property type="component" value="Unassembled WGS sequence"/>
</dbReference>
<accession>A0A0G8ATT9</accession>
<evidence type="ECO:0000313" key="2">
    <source>
        <dbReference type="Proteomes" id="UP000035037"/>
    </source>
</evidence>
<comment type="caution">
    <text evidence="1">The sequence shown here is derived from an EMBL/GenBank/DDBJ whole genome shotgun (WGS) entry which is preliminary data.</text>
</comment>
<protein>
    <submittedName>
        <fullName evidence="1">Uncharacterized protein</fullName>
    </submittedName>
</protein>
<reference evidence="1 2" key="1">
    <citation type="submission" date="2015-02" db="EMBL/GenBank/DDBJ databases">
        <authorList>
            <person name="Slaby B."/>
            <person name="Hentschel U."/>
        </authorList>
    </citation>
    <scope>NUCLEOTIDE SEQUENCE [LARGE SCALE GENOMIC DNA]</scope>
    <source>
        <strain evidence="1">15L</strain>
    </source>
</reference>
<dbReference type="EMBL" id="JYFQ01000138">
    <property type="protein sequence ID" value="KKZ11595.1"/>
    <property type="molecule type" value="Genomic_DNA"/>
</dbReference>
<dbReference type="AlphaFoldDB" id="A0A0G8ATT9"/>
<proteinExistence type="predicted"/>
<evidence type="ECO:0000313" key="1">
    <source>
        <dbReference type="EMBL" id="KKZ11595.1"/>
    </source>
</evidence>
<organism evidence="1 2">
    <name type="scientific">Candidatus Synechococcus spongiarum 15L</name>
    <dbReference type="NCBI Taxonomy" id="1608419"/>
    <lineage>
        <taxon>Bacteria</taxon>
        <taxon>Bacillati</taxon>
        <taxon>Cyanobacteriota</taxon>
        <taxon>Cyanophyceae</taxon>
        <taxon>Synechococcales</taxon>
        <taxon>Synechococcaceae</taxon>
        <taxon>Synechococcus</taxon>
    </lineage>
</organism>
<gene>
    <name evidence="1" type="ORF">TQ37_06845</name>
</gene>